<proteinExistence type="predicted"/>
<feature type="region of interest" description="Disordered" evidence="2">
    <location>
        <begin position="309"/>
        <end position="334"/>
    </location>
</feature>
<feature type="compositionally biased region" description="Low complexity" evidence="2">
    <location>
        <begin position="314"/>
        <end position="325"/>
    </location>
</feature>
<accession>A0A077R428</accession>
<dbReference type="Gene3D" id="3.30.160.60">
    <property type="entry name" value="Classic Zinc Finger"/>
    <property type="match status" value="1"/>
</dbReference>
<dbReference type="GO" id="GO:0006355">
    <property type="term" value="P:regulation of DNA-templated transcription"/>
    <property type="evidence" value="ECO:0007669"/>
    <property type="project" value="InterPro"/>
</dbReference>
<dbReference type="PROSITE" id="PS00028">
    <property type="entry name" value="ZINC_FINGER_C2H2_1"/>
    <property type="match status" value="1"/>
</dbReference>
<dbReference type="InterPro" id="IPR013087">
    <property type="entry name" value="Znf_C2H2_type"/>
</dbReference>
<sequence>MLRSQQGSTPAQILLERVNDESPVCLQTYVAPSDQSLFWSSFNISDVKTLSTASAVDVDSTPKTLSQLFLENIDGHSCADLLQLGLSSFEPKLSKSSAIYSATTASSSGNNIFAPSKSGCESSPAMGAGSNYNFETPSLHQVSALAAPFSTSSPNIGIDGTADMDSGKTSPSHHEQNWNHQTPYDKRSGFESPGEAPSFQAPYPQSSTATGVHQTHYSHQDQLSEHDYQTHGSYRGASEYFQHRASISGPLMGSVANAERYESSAAAPAPPRVHGLAAWENASGSARPHTADGLFGQFGVVGAGAASHEGSADSSVLGNSAGSSSRPYTPGSQAAHIDPYYAHRRMSMPDSSSGLGASKVFSYMAGDDGAVVPSSGVGALSHSHGSHYIGGGFNASANKKRPRRRYDEIERLYPCSWPGCTKSYGTLNHLNAHVAMQKHGPKRSPSEFKDMRKAWRKQKKEEEQRRQSRQVSLTDPALRPGFGSSAYGDVPVSEPSGNASILPIGPPPALSGYSNQHTANMTGMGQLPGSMAHLSRYSMSSVSATPNADQPFYLSNASAETSSTMSQHHHDHGRDATPLQYTGESRPPYASNANNTQYSSLGAYLSAHRGSV</sequence>
<reference evidence="4" key="1">
    <citation type="journal article" date="2014" name="Genome Biol. Evol.">
        <title>Gene Loss Rather Than Gene Gain Is Associated with a Host Jump from Monocots to Dicots in the Smut Fungus Melanopsichium pennsylvanicum.</title>
        <authorList>
            <person name="Sharma R."/>
            <person name="Mishra B."/>
            <person name="Runge F."/>
            <person name="Thines M."/>
        </authorList>
    </citation>
    <scope>NUCLEOTIDE SEQUENCE</scope>
    <source>
        <strain evidence="4">4</strain>
    </source>
</reference>
<dbReference type="AlphaFoldDB" id="A0A077R428"/>
<dbReference type="EMBL" id="HG529584">
    <property type="protein sequence ID" value="CDI53587.1"/>
    <property type="molecule type" value="Genomic_DNA"/>
</dbReference>
<feature type="region of interest" description="Disordered" evidence="2">
    <location>
        <begin position="156"/>
        <end position="224"/>
    </location>
</feature>
<evidence type="ECO:0000256" key="2">
    <source>
        <dbReference type="SAM" id="MobiDB-lite"/>
    </source>
</evidence>
<evidence type="ECO:0000256" key="1">
    <source>
        <dbReference type="PROSITE-ProRule" id="PRU00042"/>
    </source>
</evidence>
<keyword evidence="1" id="KW-0863">Zinc-finger</keyword>
<protein>
    <submittedName>
        <fullName evidence="4">Related to putative C2H2 transcriptional regulator</fullName>
    </submittedName>
</protein>
<evidence type="ECO:0000259" key="3">
    <source>
        <dbReference type="PROSITE" id="PS50157"/>
    </source>
</evidence>
<dbReference type="InterPro" id="IPR039327">
    <property type="entry name" value="CON7-like"/>
</dbReference>
<dbReference type="PANTHER" id="PTHR36167">
    <property type="entry name" value="C2H2 FINGER DOMAIN TRANSCRIPTION FACTOR (EUROFUNG)-RELATED"/>
    <property type="match status" value="1"/>
</dbReference>
<name>A0A077R428_9BASI</name>
<feature type="region of interest" description="Disordered" evidence="2">
    <location>
        <begin position="437"/>
        <end position="504"/>
    </location>
</feature>
<feature type="domain" description="C2H2-type" evidence="3">
    <location>
        <begin position="413"/>
        <end position="444"/>
    </location>
</feature>
<dbReference type="PANTHER" id="PTHR36167:SF3">
    <property type="entry name" value="C2H2 FINGER DOMAIN TRANSCRIPTION FACTOR (EUROFUNG)-RELATED"/>
    <property type="match status" value="1"/>
</dbReference>
<dbReference type="PROSITE" id="PS50157">
    <property type="entry name" value="ZINC_FINGER_C2H2_2"/>
    <property type="match status" value="1"/>
</dbReference>
<dbReference type="GO" id="GO:0008270">
    <property type="term" value="F:zinc ion binding"/>
    <property type="evidence" value="ECO:0007669"/>
    <property type="project" value="UniProtKB-KW"/>
</dbReference>
<evidence type="ECO:0000313" key="4">
    <source>
        <dbReference type="EMBL" id="CDI53587.1"/>
    </source>
</evidence>
<keyword evidence="1" id="KW-0862">Zinc</keyword>
<feature type="compositionally biased region" description="Basic and acidic residues" evidence="2">
    <location>
        <begin position="172"/>
        <end position="189"/>
    </location>
</feature>
<feature type="region of interest" description="Disordered" evidence="2">
    <location>
        <begin position="559"/>
        <end position="596"/>
    </location>
</feature>
<keyword evidence="1" id="KW-0479">Metal-binding</keyword>
<feature type="compositionally biased region" description="Basic and acidic residues" evidence="2">
    <location>
        <begin position="444"/>
        <end position="466"/>
    </location>
</feature>
<feature type="compositionally biased region" description="Polar residues" evidence="2">
    <location>
        <begin position="203"/>
        <end position="217"/>
    </location>
</feature>
<organism evidence="4">
    <name type="scientific">Melanopsichium pennsylvanicum 4</name>
    <dbReference type="NCBI Taxonomy" id="1398559"/>
    <lineage>
        <taxon>Eukaryota</taxon>
        <taxon>Fungi</taxon>
        <taxon>Dikarya</taxon>
        <taxon>Basidiomycota</taxon>
        <taxon>Ustilaginomycotina</taxon>
        <taxon>Ustilaginomycetes</taxon>
        <taxon>Ustilaginales</taxon>
        <taxon>Ustilaginaceae</taxon>
        <taxon>Melanopsichium</taxon>
    </lineage>
</organism>